<keyword evidence="1" id="KW-1133">Transmembrane helix</keyword>
<evidence type="ECO:0000313" key="3">
    <source>
        <dbReference type="Proteomes" id="UP000739538"/>
    </source>
</evidence>
<name>A0A956SCN7_UNCEI</name>
<comment type="caution">
    <text evidence="2">The sequence shown here is derived from an EMBL/GenBank/DDBJ whole genome shotgun (WGS) entry which is preliminary data.</text>
</comment>
<feature type="transmembrane region" description="Helical" evidence="1">
    <location>
        <begin position="20"/>
        <end position="40"/>
    </location>
</feature>
<protein>
    <submittedName>
        <fullName evidence="2">Uncharacterized protein</fullName>
    </submittedName>
</protein>
<gene>
    <name evidence="2" type="ORF">KDA27_07195</name>
</gene>
<evidence type="ECO:0000256" key="1">
    <source>
        <dbReference type="SAM" id="Phobius"/>
    </source>
</evidence>
<keyword evidence="1" id="KW-0812">Transmembrane</keyword>
<reference evidence="2" key="2">
    <citation type="journal article" date="2021" name="Microbiome">
        <title>Successional dynamics and alternative stable states in a saline activated sludge microbial community over 9 years.</title>
        <authorList>
            <person name="Wang Y."/>
            <person name="Ye J."/>
            <person name="Ju F."/>
            <person name="Liu L."/>
            <person name="Boyd J.A."/>
            <person name="Deng Y."/>
            <person name="Parks D.H."/>
            <person name="Jiang X."/>
            <person name="Yin X."/>
            <person name="Woodcroft B.J."/>
            <person name="Tyson G.W."/>
            <person name="Hugenholtz P."/>
            <person name="Polz M.F."/>
            <person name="Zhang T."/>
        </authorList>
    </citation>
    <scope>NUCLEOTIDE SEQUENCE</scope>
    <source>
        <strain evidence="2">HKST-UBA02</strain>
    </source>
</reference>
<proteinExistence type="predicted"/>
<accession>A0A956SCN7</accession>
<sequence>MMPPALLVAWIGPVPIPIPLFLLWPIVFLVWLAVWIAAWVSGRPSPHRVPWLERVLVVLRLMGALRGLVVNLNAHDGPRIALRFF</sequence>
<keyword evidence="1" id="KW-0472">Membrane</keyword>
<dbReference type="Proteomes" id="UP000739538">
    <property type="component" value="Unassembled WGS sequence"/>
</dbReference>
<evidence type="ECO:0000313" key="2">
    <source>
        <dbReference type="EMBL" id="MCA9755570.1"/>
    </source>
</evidence>
<dbReference type="EMBL" id="JAGQHS010000026">
    <property type="protein sequence ID" value="MCA9755570.1"/>
    <property type="molecule type" value="Genomic_DNA"/>
</dbReference>
<reference evidence="2" key="1">
    <citation type="submission" date="2020-04" db="EMBL/GenBank/DDBJ databases">
        <authorList>
            <person name="Zhang T."/>
        </authorList>
    </citation>
    <scope>NUCLEOTIDE SEQUENCE</scope>
    <source>
        <strain evidence="2">HKST-UBA02</strain>
    </source>
</reference>
<dbReference type="AlphaFoldDB" id="A0A956SCN7"/>
<organism evidence="2 3">
    <name type="scientific">Eiseniibacteriota bacterium</name>
    <dbReference type="NCBI Taxonomy" id="2212470"/>
    <lineage>
        <taxon>Bacteria</taxon>
        <taxon>Candidatus Eiseniibacteriota</taxon>
    </lineage>
</organism>